<gene>
    <name evidence="1" type="ORF">BZG02_13580</name>
</gene>
<name>A0A2N3HV64_9BACT</name>
<accession>A0A2N3HV64</accession>
<evidence type="ECO:0000313" key="2">
    <source>
        <dbReference type="Proteomes" id="UP000233535"/>
    </source>
</evidence>
<dbReference type="Proteomes" id="UP000233535">
    <property type="component" value="Unassembled WGS sequence"/>
</dbReference>
<dbReference type="RefSeq" id="WP_101261994.1">
    <property type="nucleotide sequence ID" value="NZ_MVDD01000010.1"/>
</dbReference>
<dbReference type="EMBL" id="MVDD01000010">
    <property type="protein sequence ID" value="PKQ61966.1"/>
    <property type="molecule type" value="Genomic_DNA"/>
</dbReference>
<dbReference type="AlphaFoldDB" id="A0A2N3HV64"/>
<dbReference type="OrthoDB" id="1492406at2"/>
<dbReference type="PROSITE" id="PS51257">
    <property type="entry name" value="PROKAR_LIPOPROTEIN"/>
    <property type="match status" value="1"/>
</dbReference>
<reference evidence="1 2" key="1">
    <citation type="journal article" date="2017" name="Front. Microbiol.">
        <title>Labilibaculum manganireducens gen. nov., sp. nov. and Labilibaculum filiforme sp. nov., Novel Bacteroidetes Isolated from Subsurface Sediments of the Baltic Sea.</title>
        <authorList>
            <person name="Vandieken V."/>
            <person name="Marshall I.P."/>
            <person name="Niemann H."/>
            <person name="Engelen B."/>
            <person name="Cypionka H."/>
        </authorList>
    </citation>
    <scope>NUCLEOTIDE SEQUENCE [LARGE SCALE GENOMIC DNA]</scope>
    <source>
        <strain evidence="1 2">59.16B</strain>
    </source>
</reference>
<keyword evidence="2" id="KW-1185">Reference proteome</keyword>
<evidence type="ECO:0000313" key="1">
    <source>
        <dbReference type="EMBL" id="PKQ61966.1"/>
    </source>
</evidence>
<proteinExistence type="predicted"/>
<protein>
    <submittedName>
        <fullName evidence="1">Uncharacterized protein</fullName>
    </submittedName>
</protein>
<comment type="caution">
    <text evidence="1">The sequence shown here is derived from an EMBL/GenBank/DDBJ whole genome shotgun (WGS) entry which is preliminary data.</text>
</comment>
<sequence length="138" mass="16257">MKNIVFLFLVILSSCSNRNEFCKLNDLTYEDEYVLHELYVMTAPSDNLDSLAFQILYYVDSKSIGYGKNYSSHFYKETRDTPRDYKEDHSFISDVIADHLDDLIAVAKKDEHNNWSLKIKTHNNPDEWIAYKTDMLNK</sequence>
<organism evidence="1 2">
    <name type="scientific">Labilibaculum filiforme</name>
    <dbReference type="NCBI Taxonomy" id="1940526"/>
    <lineage>
        <taxon>Bacteria</taxon>
        <taxon>Pseudomonadati</taxon>
        <taxon>Bacteroidota</taxon>
        <taxon>Bacteroidia</taxon>
        <taxon>Marinilabiliales</taxon>
        <taxon>Marinifilaceae</taxon>
        <taxon>Labilibaculum</taxon>
    </lineage>
</organism>